<dbReference type="AlphaFoldDB" id="A0A517WS07"/>
<sequence>MNSRFEAKVAISKGSKIYKQTQVILLKNEVMALPGHCHKQSDLIIDISDLSGPTLGEDTTILCLFKDYWAIIAEKIIRFTFLIT</sequence>
<keyword evidence="2" id="KW-1185">Reference proteome</keyword>
<gene>
    <name evidence="1" type="ORF">V202x_14080</name>
</gene>
<dbReference type="Proteomes" id="UP000318384">
    <property type="component" value="Chromosome"/>
</dbReference>
<organism evidence="1 2">
    <name type="scientific">Gimesia aquarii</name>
    <dbReference type="NCBI Taxonomy" id="2527964"/>
    <lineage>
        <taxon>Bacteria</taxon>
        <taxon>Pseudomonadati</taxon>
        <taxon>Planctomycetota</taxon>
        <taxon>Planctomycetia</taxon>
        <taxon>Planctomycetales</taxon>
        <taxon>Planctomycetaceae</taxon>
        <taxon>Gimesia</taxon>
    </lineage>
</organism>
<evidence type="ECO:0000313" key="2">
    <source>
        <dbReference type="Proteomes" id="UP000318384"/>
    </source>
</evidence>
<proteinExistence type="predicted"/>
<protein>
    <submittedName>
        <fullName evidence="1">Uncharacterized protein</fullName>
    </submittedName>
</protein>
<evidence type="ECO:0000313" key="1">
    <source>
        <dbReference type="EMBL" id="QDU08045.1"/>
    </source>
</evidence>
<reference evidence="1 2" key="1">
    <citation type="submission" date="2019-03" db="EMBL/GenBank/DDBJ databases">
        <title>Deep-cultivation of Planctomycetes and their phenomic and genomic characterization uncovers novel biology.</title>
        <authorList>
            <person name="Wiegand S."/>
            <person name="Jogler M."/>
            <person name="Boedeker C."/>
            <person name="Pinto D."/>
            <person name="Vollmers J."/>
            <person name="Rivas-Marin E."/>
            <person name="Kohn T."/>
            <person name="Peeters S.H."/>
            <person name="Heuer A."/>
            <person name="Rast P."/>
            <person name="Oberbeckmann S."/>
            <person name="Bunk B."/>
            <person name="Jeske O."/>
            <person name="Meyerdierks A."/>
            <person name="Storesund J.E."/>
            <person name="Kallscheuer N."/>
            <person name="Luecker S."/>
            <person name="Lage O.M."/>
            <person name="Pohl T."/>
            <person name="Merkel B.J."/>
            <person name="Hornburger P."/>
            <person name="Mueller R.-W."/>
            <person name="Bruemmer F."/>
            <person name="Labrenz M."/>
            <person name="Spormann A.M."/>
            <person name="Op den Camp H."/>
            <person name="Overmann J."/>
            <person name="Amann R."/>
            <person name="Jetten M.S.M."/>
            <person name="Mascher T."/>
            <person name="Medema M.H."/>
            <person name="Devos D.P."/>
            <person name="Kaster A.-K."/>
            <person name="Ovreas L."/>
            <person name="Rohde M."/>
            <person name="Galperin M.Y."/>
            <person name="Jogler C."/>
        </authorList>
    </citation>
    <scope>NUCLEOTIDE SEQUENCE [LARGE SCALE GENOMIC DNA]</scope>
    <source>
        <strain evidence="1 2">V202</strain>
    </source>
</reference>
<name>A0A517WS07_9PLAN</name>
<dbReference type="EMBL" id="CP037422">
    <property type="protein sequence ID" value="QDU08045.1"/>
    <property type="molecule type" value="Genomic_DNA"/>
</dbReference>
<accession>A0A517WS07</accession>